<reference evidence="1 2" key="1">
    <citation type="journal article" date="2021" name="Commun. Biol.">
        <title>Genomic insights into the host specific adaptation of the Pneumocystis genus.</title>
        <authorList>
            <person name="Cisse O.H."/>
            <person name="Ma L."/>
            <person name="Dekker J.P."/>
            <person name="Khil P.P."/>
            <person name="Youn J.-H."/>
            <person name="Brenchley J.M."/>
            <person name="Blair R."/>
            <person name="Pahar B."/>
            <person name="Chabe M."/>
            <person name="Van Rompay K.K.A."/>
            <person name="Keesler R."/>
            <person name="Sukura A."/>
            <person name="Hirsch V."/>
            <person name="Kutty G."/>
            <person name="Liu Y."/>
            <person name="Peng L."/>
            <person name="Chen J."/>
            <person name="Song J."/>
            <person name="Weissenbacher-Lang C."/>
            <person name="Xu J."/>
            <person name="Upham N.S."/>
            <person name="Stajich J.E."/>
            <person name="Cuomo C.A."/>
            <person name="Cushion M.T."/>
            <person name="Kovacs J.A."/>
        </authorList>
    </citation>
    <scope>NUCLEOTIDE SEQUENCE [LARGE SCALE GENOMIC DNA]</scope>
    <source>
        <strain evidence="1 2">RABM</strain>
    </source>
</reference>
<dbReference type="Proteomes" id="UP000768646">
    <property type="component" value="Unassembled WGS sequence"/>
</dbReference>
<keyword evidence="2" id="KW-1185">Reference proteome</keyword>
<evidence type="ECO:0000313" key="1">
    <source>
        <dbReference type="EMBL" id="KAG4305147.1"/>
    </source>
</evidence>
<proteinExistence type="predicted"/>
<organism evidence="1 2">
    <name type="scientific">Pneumocystis oryctolagi</name>
    <dbReference type="NCBI Taxonomy" id="42067"/>
    <lineage>
        <taxon>Eukaryota</taxon>
        <taxon>Fungi</taxon>
        <taxon>Dikarya</taxon>
        <taxon>Ascomycota</taxon>
        <taxon>Taphrinomycotina</taxon>
        <taxon>Pneumocystomycetes</taxon>
        <taxon>Pneumocystaceae</taxon>
        <taxon>Pneumocystis</taxon>
    </lineage>
</organism>
<evidence type="ECO:0000313" key="2">
    <source>
        <dbReference type="Proteomes" id="UP000768646"/>
    </source>
</evidence>
<sequence>MSKFSRSARKRHKSSKALGTASTASAASTVSAAGLLGPLGPPGPPALPAPALEAPVKRARTGGAARKTFSDFRLAKLQIGNFITEELRAPGDARDARLRFYFRNAADKESAQEMSPVEATLSAPDRLSLSFKKGTLRMVISAEHLFSVVFWRREGRMVIETDGWAVFEEWTSNGSSHPMFKLMNADPTEGELWRVKKIEAWLDRTLPLTEPKWTKGNVRDYIDGLSKFHDILHVLDADPVRFEWFCCPTLQGILEQWTRLSAIGMFLVEGGGGSMIDTYKYAECVYLYTKGLQSERLLFQRSKLCKLDKLLDIFSGLLRPDSVLTAPTNAMLNIIRAMGSTAMTGDVLLEKVKQALFLIPEHLILKSLDTMFKKELDDIVPENGCNDVHIDSTYE</sequence>
<comment type="caution">
    <text evidence="1">The sequence shown here is derived from an EMBL/GenBank/DDBJ whole genome shotgun (WGS) entry which is preliminary data.</text>
</comment>
<name>A0ACB7CBM6_9ASCO</name>
<dbReference type="EMBL" id="JABTEG010000004">
    <property type="protein sequence ID" value="KAG4305147.1"/>
    <property type="molecule type" value="Genomic_DNA"/>
</dbReference>
<gene>
    <name evidence="1" type="ORF">PORY_001317</name>
</gene>
<protein>
    <submittedName>
        <fullName evidence="1">Uncharacterized protein</fullName>
    </submittedName>
</protein>
<accession>A0ACB7CBM6</accession>